<dbReference type="PANTHER" id="PTHR12611:SF0">
    <property type="entry name" value="PURINE-RICH BINDING PROTEIN-ALPHA, ISOFORM B"/>
    <property type="match status" value="1"/>
</dbReference>
<dbReference type="FunFam" id="3.10.450.700:FF:000002">
    <property type="entry name" value="Transcription factor Pur-alpha 1"/>
    <property type="match status" value="2"/>
</dbReference>
<dbReference type="EMBL" id="JABFUD020000022">
    <property type="protein sequence ID" value="KAI5062777.1"/>
    <property type="molecule type" value="Genomic_DNA"/>
</dbReference>
<dbReference type="GO" id="GO:0000977">
    <property type="term" value="F:RNA polymerase II transcription regulatory region sequence-specific DNA binding"/>
    <property type="evidence" value="ECO:0007669"/>
    <property type="project" value="InterPro"/>
</dbReference>
<organism evidence="4 6">
    <name type="scientific">Adiantum capillus-veneris</name>
    <name type="common">Maidenhair fern</name>
    <dbReference type="NCBI Taxonomy" id="13818"/>
    <lineage>
        <taxon>Eukaryota</taxon>
        <taxon>Viridiplantae</taxon>
        <taxon>Streptophyta</taxon>
        <taxon>Embryophyta</taxon>
        <taxon>Tracheophyta</taxon>
        <taxon>Polypodiopsida</taxon>
        <taxon>Polypodiidae</taxon>
        <taxon>Polypodiales</taxon>
        <taxon>Pteridineae</taxon>
        <taxon>Pteridaceae</taxon>
        <taxon>Vittarioideae</taxon>
        <taxon>Adiantum</taxon>
    </lineage>
</organism>
<dbReference type="GO" id="GO:0000981">
    <property type="term" value="F:DNA-binding transcription factor activity, RNA polymerase II-specific"/>
    <property type="evidence" value="ECO:0007669"/>
    <property type="project" value="TreeGrafter"/>
</dbReference>
<proteinExistence type="inferred from homology"/>
<evidence type="ECO:0000313" key="6">
    <source>
        <dbReference type="Proteomes" id="UP000886520"/>
    </source>
</evidence>
<evidence type="ECO:0000256" key="2">
    <source>
        <dbReference type="ARBA" id="ARBA00023125"/>
    </source>
</evidence>
<dbReference type="GO" id="GO:0032422">
    <property type="term" value="F:purine-rich negative regulatory element binding"/>
    <property type="evidence" value="ECO:0007669"/>
    <property type="project" value="InterPro"/>
</dbReference>
<evidence type="ECO:0000256" key="3">
    <source>
        <dbReference type="SAM" id="MobiDB-lite"/>
    </source>
</evidence>
<dbReference type="Pfam" id="PF04845">
    <property type="entry name" value="PurA"/>
    <property type="match status" value="3"/>
</dbReference>
<keyword evidence="6" id="KW-1185">Reference proteome</keyword>
<dbReference type="EMBL" id="JABFUD020000022">
    <property type="protein sequence ID" value="KAI5062487.1"/>
    <property type="molecule type" value="Genomic_DNA"/>
</dbReference>
<dbReference type="Gene3D" id="3.10.450.700">
    <property type="match status" value="3"/>
</dbReference>
<gene>
    <name evidence="4" type="ORF">GOP47_0023026</name>
    <name evidence="5" type="ORF">GOP47_0023316</name>
</gene>
<evidence type="ECO:0000313" key="4">
    <source>
        <dbReference type="EMBL" id="KAI5062487.1"/>
    </source>
</evidence>
<feature type="region of interest" description="Disordered" evidence="3">
    <location>
        <begin position="253"/>
        <end position="275"/>
    </location>
</feature>
<dbReference type="AlphaFoldDB" id="A0A9D4U7L6"/>
<dbReference type="OrthoDB" id="523901at2759"/>
<sequence>MEGAHGNDMELISKTLQVEHKIFYFDLKKNPSGWYLKISEKASGSRSTIIVPASGIRTFVDLFQYYVSGETPLESSEVQVNTKVFYFDVGDNQRGRFLKVSEVTRNRSTIIVPAGNGDGEGWASFRDILAVINEGLHSLAPEENTSADFQEPSSEHISHLVGKSQKAAFRSSVEEGAASVGHESSGALSKSIRVEQKKFYFDLGSNARGQYLRISEVTGSDRSAIILPVSALEQFYETVGQFVETVRNQELPEAGSSRMRPGASGGAAIRSWSEG</sequence>
<evidence type="ECO:0008006" key="7">
    <source>
        <dbReference type="Google" id="ProtNLM"/>
    </source>
</evidence>
<name>A0A9D4U7L6_ADICA</name>
<dbReference type="InterPro" id="IPR006628">
    <property type="entry name" value="PUR-bd_fam"/>
</dbReference>
<evidence type="ECO:0000256" key="1">
    <source>
        <dbReference type="ARBA" id="ARBA00009251"/>
    </source>
</evidence>
<dbReference type="Proteomes" id="UP000886520">
    <property type="component" value="Chromosome 22"/>
</dbReference>
<comment type="caution">
    <text evidence="4">The sequence shown here is derived from an EMBL/GenBank/DDBJ whole genome shotgun (WGS) entry which is preliminary data.</text>
</comment>
<accession>A0A9D4U7L6</accession>
<protein>
    <recommendedName>
        <fullName evidence="7">Transcription factor Pur-alpha 1</fullName>
    </recommendedName>
</protein>
<reference evidence="4" key="1">
    <citation type="submission" date="2021-01" db="EMBL/GenBank/DDBJ databases">
        <title>Adiantum capillus-veneris genome.</title>
        <authorList>
            <person name="Fang Y."/>
            <person name="Liao Q."/>
        </authorList>
    </citation>
    <scope>NUCLEOTIDE SEQUENCE</scope>
    <source>
        <strain evidence="4">H3</strain>
        <tissue evidence="4">Leaf</tissue>
    </source>
</reference>
<dbReference type="SMART" id="SM00712">
    <property type="entry name" value="PUR"/>
    <property type="match status" value="3"/>
</dbReference>
<keyword evidence="2" id="KW-0238">DNA-binding</keyword>
<comment type="similarity">
    <text evidence="1">Belongs to the PUR DNA-binding protein family.</text>
</comment>
<evidence type="ECO:0000313" key="5">
    <source>
        <dbReference type="EMBL" id="KAI5062777.1"/>
    </source>
</evidence>
<dbReference type="GO" id="GO:0005634">
    <property type="term" value="C:nucleus"/>
    <property type="evidence" value="ECO:0007669"/>
    <property type="project" value="TreeGrafter"/>
</dbReference>
<dbReference type="PANTHER" id="PTHR12611">
    <property type="entry name" value="PUR-TRANSCRIPTIONAL ACTIVATOR"/>
    <property type="match status" value="1"/>
</dbReference>